<feature type="domain" description="G protein gamma" evidence="1">
    <location>
        <begin position="5"/>
        <end position="38"/>
    </location>
</feature>
<accession>A0A915I8J9</accession>
<dbReference type="PROSITE" id="PS50058">
    <property type="entry name" value="G_PROTEIN_GAMMA"/>
    <property type="match status" value="1"/>
</dbReference>
<evidence type="ECO:0000313" key="2">
    <source>
        <dbReference type="Proteomes" id="UP000887565"/>
    </source>
</evidence>
<dbReference type="WBParaSite" id="nRc.2.0.1.t10490-RA">
    <property type="protein sequence ID" value="nRc.2.0.1.t10490-RA"/>
    <property type="gene ID" value="nRc.2.0.1.g10490"/>
</dbReference>
<dbReference type="InterPro" id="IPR036284">
    <property type="entry name" value="GGL_sf"/>
</dbReference>
<dbReference type="SUPFAM" id="SSF48670">
    <property type="entry name" value="Transducin (heterotrimeric G protein), gamma chain"/>
    <property type="match status" value="1"/>
</dbReference>
<dbReference type="AlphaFoldDB" id="A0A915I8J9"/>
<dbReference type="InterPro" id="IPR015898">
    <property type="entry name" value="G-protein_gamma-like_dom"/>
</dbReference>
<keyword evidence="2" id="KW-1185">Reference proteome</keyword>
<organism evidence="2 3">
    <name type="scientific">Romanomermis culicivorax</name>
    <name type="common">Nematode worm</name>
    <dbReference type="NCBI Taxonomy" id="13658"/>
    <lineage>
        <taxon>Eukaryota</taxon>
        <taxon>Metazoa</taxon>
        <taxon>Ecdysozoa</taxon>
        <taxon>Nematoda</taxon>
        <taxon>Enoplea</taxon>
        <taxon>Dorylaimia</taxon>
        <taxon>Mermithida</taxon>
        <taxon>Mermithoidea</taxon>
        <taxon>Mermithidae</taxon>
        <taxon>Romanomermis</taxon>
    </lineage>
</organism>
<reference evidence="3" key="1">
    <citation type="submission" date="2022-11" db="UniProtKB">
        <authorList>
            <consortium name="WormBaseParasite"/>
        </authorList>
    </citation>
    <scope>IDENTIFICATION</scope>
</reference>
<dbReference type="GO" id="GO:0007186">
    <property type="term" value="P:G protein-coupled receptor signaling pathway"/>
    <property type="evidence" value="ECO:0007669"/>
    <property type="project" value="InterPro"/>
</dbReference>
<evidence type="ECO:0000313" key="3">
    <source>
        <dbReference type="WBParaSite" id="nRc.2.0.1.t10490-RA"/>
    </source>
</evidence>
<protein>
    <submittedName>
        <fullName evidence="3">G protein gamma domain-containing protein</fullName>
    </submittedName>
</protein>
<sequence length="38" mass="4436">MSSRDKANYQQAKKLVEDLKRESQLRRMKVSQAANDIV</sequence>
<name>A0A915I8J9_ROMCU</name>
<dbReference type="Proteomes" id="UP000887565">
    <property type="component" value="Unplaced"/>
</dbReference>
<dbReference type="Gene3D" id="4.10.260.10">
    <property type="entry name" value="Transducin (heterotrimeric G protein), gamma chain"/>
    <property type="match status" value="1"/>
</dbReference>
<evidence type="ECO:0000259" key="1">
    <source>
        <dbReference type="PROSITE" id="PS50058"/>
    </source>
</evidence>
<proteinExistence type="predicted"/>